<protein>
    <submittedName>
        <fullName evidence="4">Uncharacterized protein LOC111126615</fullName>
    </submittedName>
</protein>
<dbReference type="Pfam" id="PF13499">
    <property type="entry name" value="EF-hand_7"/>
    <property type="match status" value="1"/>
</dbReference>
<dbReference type="OrthoDB" id="6096265at2759"/>
<proteinExistence type="predicted"/>
<evidence type="ECO:0000313" key="4">
    <source>
        <dbReference type="RefSeq" id="XP_022327081.1"/>
    </source>
</evidence>
<dbReference type="CDD" id="cd00051">
    <property type="entry name" value="EFh"/>
    <property type="match status" value="1"/>
</dbReference>
<dbReference type="InterPro" id="IPR002048">
    <property type="entry name" value="EF_hand_dom"/>
</dbReference>
<dbReference type="KEGG" id="cvn:111126615"/>
<organism evidence="3 4">
    <name type="scientific">Crassostrea virginica</name>
    <name type="common">Eastern oyster</name>
    <dbReference type="NCBI Taxonomy" id="6565"/>
    <lineage>
        <taxon>Eukaryota</taxon>
        <taxon>Metazoa</taxon>
        <taxon>Spiralia</taxon>
        <taxon>Lophotrochozoa</taxon>
        <taxon>Mollusca</taxon>
        <taxon>Bivalvia</taxon>
        <taxon>Autobranchia</taxon>
        <taxon>Pteriomorphia</taxon>
        <taxon>Ostreida</taxon>
        <taxon>Ostreoidea</taxon>
        <taxon>Ostreidae</taxon>
        <taxon>Crassostrea</taxon>
    </lineage>
</organism>
<feature type="domain" description="EF-hand" evidence="2">
    <location>
        <begin position="79"/>
        <end position="107"/>
    </location>
</feature>
<evidence type="ECO:0000259" key="2">
    <source>
        <dbReference type="PROSITE" id="PS50222"/>
    </source>
</evidence>
<gene>
    <name evidence="4" type="primary">LOC111126615</name>
</gene>
<accession>A0A8B8DJB3</accession>
<sequence length="138" mass="15957">MKYTILIVAISLVYSQLHHHDIALLVDGTFKFVDRNPTDGTLQYEELMGAFHYLDADGSGTVSFEEYIKHHHDNTLQHEIFNNFDTNHDGLLQTSEYVDAPFMAMDHNGDHVVSRTDYDHYYTNMIHHIIQNQHGHTG</sequence>
<name>A0A8B8DJB3_CRAVI</name>
<dbReference type="SUPFAM" id="SSF47473">
    <property type="entry name" value="EF-hand"/>
    <property type="match status" value="1"/>
</dbReference>
<dbReference type="GeneID" id="111126615"/>
<dbReference type="PROSITE" id="PS50222">
    <property type="entry name" value="EF_HAND_2"/>
    <property type="match status" value="2"/>
</dbReference>
<dbReference type="Gene3D" id="1.10.238.10">
    <property type="entry name" value="EF-hand"/>
    <property type="match status" value="2"/>
</dbReference>
<dbReference type="GO" id="GO:0005509">
    <property type="term" value="F:calcium ion binding"/>
    <property type="evidence" value="ECO:0007669"/>
    <property type="project" value="InterPro"/>
</dbReference>
<dbReference type="PROSITE" id="PS00018">
    <property type="entry name" value="EF_HAND_1"/>
    <property type="match status" value="2"/>
</dbReference>
<dbReference type="RefSeq" id="XP_022327081.1">
    <property type="nucleotide sequence ID" value="XM_022471373.1"/>
</dbReference>
<dbReference type="InterPro" id="IPR011992">
    <property type="entry name" value="EF-hand-dom_pair"/>
</dbReference>
<feature type="domain" description="EF-hand" evidence="2">
    <location>
        <begin position="42"/>
        <end position="77"/>
    </location>
</feature>
<reference evidence="4" key="1">
    <citation type="submission" date="2025-08" db="UniProtKB">
        <authorList>
            <consortium name="RefSeq"/>
        </authorList>
    </citation>
    <scope>IDENTIFICATION</scope>
    <source>
        <tissue evidence="4">Whole sample</tissue>
    </source>
</reference>
<dbReference type="AlphaFoldDB" id="A0A8B8DJB3"/>
<evidence type="ECO:0000256" key="1">
    <source>
        <dbReference type="ARBA" id="ARBA00022837"/>
    </source>
</evidence>
<evidence type="ECO:0000313" key="3">
    <source>
        <dbReference type="Proteomes" id="UP000694844"/>
    </source>
</evidence>
<dbReference type="Proteomes" id="UP000694844">
    <property type="component" value="Chromosome 3"/>
</dbReference>
<keyword evidence="3" id="KW-1185">Reference proteome</keyword>
<keyword evidence="1" id="KW-0106">Calcium</keyword>
<dbReference type="InterPro" id="IPR018247">
    <property type="entry name" value="EF_Hand_1_Ca_BS"/>
</dbReference>